<dbReference type="InterPro" id="IPR016181">
    <property type="entry name" value="Acyl_CoA_acyltransferase"/>
</dbReference>
<accession>A0A8J6JJA0</accession>
<dbReference type="AlphaFoldDB" id="A0A8J6JJA0"/>
<evidence type="ECO:0000313" key="2">
    <source>
        <dbReference type="EMBL" id="MBC5735850.1"/>
    </source>
</evidence>
<comment type="caution">
    <text evidence="2">The sequence shown here is derived from an EMBL/GenBank/DDBJ whole genome shotgun (WGS) entry which is preliminary data.</text>
</comment>
<dbReference type="SUPFAM" id="SSF55729">
    <property type="entry name" value="Acyl-CoA N-acyltransferases (Nat)"/>
    <property type="match status" value="1"/>
</dbReference>
<evidence type="ECO:0000313" key="3">
    <source>
        <dbReference type="Proteomes" id="UP000607645"/>
    </source>
</evidence>
<dbReference type="RefSeq" id="WP_186918354.1">
    <property type="nucleotide sequence ID" value="NZ_JACOPQ010000002.1"/>
</dbReference>
<reference evidence="2" key="1">
    <citation type="submission" date="2020-08" db="EMBL/GenBank/DDBJ databases">
        <title>Genome public.</title>
        <authorList>
            <person name="Liu C."/>
            <person name="Sun Q."/>
        </authorList>
    </citation>
    <scope>NUCLEOTIDE SEQUENCE</scope>
    <source>
        <strain evidence="2">NSJ-52</strain>
    </source>
</reference>
<proteinExistence type="predicted"/>
<gene>
    <name evidence="2" type="ORF">H8S62_02335</name>
</gene>
<feature type="domain" description="N-acetyltransferase" evidence="1">
    <location>
        <begin position="8"/>
        <end position="188"/>
    </location>
</feature>
<dbReference type="Gene3D" id="3.40.630.30">
    <property type="match status" value="1"/>
</dbReference>
<sequence>MKYSNDKIILRPLERADIADRLRWETEETEWQLWDGPWEYEGRTGGERAEKAAALERRLLARLAEEEPEDGFPMGLEICINHPAQTHIGWCSAYTIDEECCISDRGDRYAVGICVPPRSMRRKGYAAAALTLYLQCLLESGLSEIYTQTWSGNLSMLGLAEKLGFEEYLRKPGFRTVRGGVYDGLTFRLNLEKFYHQ</sequence>
<dbReference type="PROSITE" id="PS51186">
    <property type="entry name" value="GNAT"/>
    <property type="match status" value="1"/>
</dbReference>
<dbReference type="InterPro" id="IPR000182">
    <property type="entry name" value="GNAT_dom"/>
</dbReference>
<dbReference type="PANTHER" id="PTHR43415:SF4">
    <property type="entry name" value="N-ACETYLTRANSFERASE DOMAIN-CONTAINING PROTEIN"/>
    <property type="match status" value="1"/>
</dbReference>
<dbReference type="GO" id="GO:0016747">
    <property type="term" value="F:acyltransferase activity, transferring groups other than amino-acyl groups"/>
    <property type="evidence" value="ECO:0007669"/>
    <property type="project" value="InterPro"/>
</dbReference>
<dbReference type="EMBL" id="JACOPQ010000002">
    <property type="protein sequence ID" value="MBC5735850.1"/>
    <property type="molecule type" value="Genomic_DNA"/>
</dbReference>
<protein>
    <submittedName>
        <fullName evidence="2">GNAT family N-acetyltransferase</fullName>
    </submittedName>
</protein>
<evidence type="ECO:0000259" key="1">
    <source>
        <dbReference type="PROSITE" id="PS51186"/>
    </source>
</evidence>
<name>A0A8J6JJA0_9FIRM</name>
<dbReference type="Pfam" id="PF13302">
    <property type="entry name" value="Acetyltransf_3"/>
    <property type="match status" value="1"/>
</dbReference>
<dbReference type="PANTHER" id="PTHR43415">
    <property type="entry name" value="SPERMIDINE N(1)-ACETYLTRANSFERASE"/>
    <property type="match status" value="1"/>
</dbReference>
<keyword evidence="3" id="KW-1185">Reference proteome</keyword>
<organism evidence="2 3">
    <name type="scientific">Lawsonibacter faecis</name>
    <dbReference type="NCBI Taxonomy" id="2763052"/>
    <lineage>
        <taxon>Bacteria</taxon>
        <taxon>Bacillati</taxon>
        <taxon>Bacillota</taxon>
        <taxon>Clostridia</taxon>
        <taxon>Eubacteriales</taxon>
        <taxon>Oscillospiraceae</taxon>
        <taxon>Lawsonibacter</taxon>
    </lineage>
</organism>
<dbReference type="Proteomes" id="UP000607645">
    <property type="component" value="Unassembled WGS sequence"/>
</dbReference>